<dbReference type="GO" id="GO:0031176">
    <property type="term" value="F:endo-1,4-beta-xylanase activity"/>
    <property type="evidence" value="ECO:0007669"/>
    <property type="project" value="UniProtKB-EC"/>
</dbReference>
<dbReference type="EMBL" id="JACHOB010000004">
    <property type="protein sequence ID" value="MBB4659483.1"/>
    <property type="molecule type" value="Genomic_DNA"/>
</dbReference>
<dbReference type="PROSITE" id="PS51760">
    <property type="entry name" value="GH10_2"/>
    <property type="match status" value="1"/>
</dbReference>
<dbReference type="AlphaFoldDB" id="A0A840I5C8"/>
<dbReference type="InterPro" id="IPR031158">
    <property type="entry name" value="GH10_AS"/>
</dbReference>
<dbReference type="PRINTS" id="PR00134">
    <property type="entry name" value="GLHYDRLASE10"/>
</dbReference>
<dbReference type="PROSITE" id="PS00591">
    <property type="entry name" value="GH10_1"/>
    <property type="match status" value="1"/>
</dbReference>
<dbReference type="Gene3D" id="3.20.20.80">
    <property type="entry name" value="Glycosidases"/>
    <property type="match status" value="1"/>
</dbReference>
<feature type="chain" id="PRO_5032622144" description="Beta-xylanase" evidence="7">
    <location>
        <begin position="20"/>
        <end position="374"/>
    </location>
</feature>
<dbReference type="SUPFAM" id="SSF51445">
    <property type="entry name" value="(Trans)glycosidases"/>
    <property type="match status" value="1"/>
</dbReference>
<evidence type="ECO:0000313" key="10">
    <source>
        <dbReference type="Proteomes" id="UP000563524"/>
    </source>
</evidence>
<protein>
    <recommendedName>
        <fullName evidence="6">Beta-xylanase</fullName>
        <ecNumber evidence="6">3.2.1.8</ecNumber>
    </recommendedName>
</protein>
<feature type="signal peptide" evidence="7">
    <location>
        <begin position="1"/>
        <end position="19"/>
    </location>
</feature>
<dbReference type="SMART" id="SM00633">
    <property type="entry name" value="Glyco_10"/>
    <property type="match status" value="1"/>
</dbReference>
<evidence type="ECO:0000259" key="8">
    <source>
        <dbReference type="PROSITE" id="PS51760"/>
    </source>
</evidence>
<dbReference type="Proteomes" id="UP000563524">
    <property type="component" value="Unassembled WGS sequence"/>
</dbReference>
<dbReference type="GO" id="GO:0045493">
    <property type="term" value="P:xylan catabolic process"/>
    <property type="evidence" value="ECO:0007669"/>
    <property type="project" value="UniProtKB-KW"/>
</dbReference>
<gene>
    <name evidence="9" type="ORF">GGQ59_002020</name>
</gene>
<evidence type="ECO:0000256" key="7">
    <source>
        <dbReference type="SAM" id="SignalP"/>
    </source>
</evidence>
<dbReference type="Pfam" id="PF00331">
    <property type="entry name" value="Glyco_hydro_10"/>
    <property type="match status" value="1"/>
</dbReference>
<keyword evidence="2 6" id="KW-0119">Carbohydrate metabolism</keyword>
<feature type="active site" description="Nucleophile" evidence="5">
    <location>
        <position position="260"/>
    </location>
</feature>
<evidence type="ECO:0000256" key="5">
    <source>
        <dbReference type="PROSITE-ProRule" id="PRU10061"/>
    </source>
</evidence>
<organism evidence="9 10">
    <name type="scientific">Parvularcula dongshanensis</name>
    <dbReference type="NCBI Taxonomy" id="1173995"/>
    <lineage>
        <taxon>Bacteria</taxon>
        <taxon>Pseudomonadati</taxon>
        <taxon>Pseudomonadota</taxon>
        <taxon>Alphaproteobacteria</taxon>
        <taxon>Parvularculales</taxon>
        <taxon>Parvularculaceae</taxon>
        <taxon>Parvularcula</taxon>
    </lineage>
</organism>
<comment type="catalytic activity">
    <reaction evidence="6">
        <text>Endohydrolysis of (1-&gt;4)-beta-D-xylosidic linkages in xylans.</text>
        <dbReference type="EC" id="3.2.1.8"/>
    </reaction>
</comment>
<comment type="similarity">
    <text evidence="6">Belongs to the glycosyl hydrolase 10 (cellulase F) family.</text>
</comment>
<sequence>MKTALAALGLALLPSPAAAQTPDTLRDAFDQCFLVGTALNRWFIADEVPGLLDFVGDQFSAVTAENAMKWGRIHPEEGQYAVAIPDRLVSFAQANDMAVVGHTLVWHSQTPDWVFEGEGGQPASRELLLGRMKDHIDTVVGRYRGRVHGWDVVNEAILDDGSWRPSKWREQIGPDFVEQAFRFAHEADPKAELYYNDYNMTAPGKRDAVVAMVKDLQAKGVPISGIGMQGHFGIGRPSMEDFTAALDAYGSLGLKVMITELDVTVLPWPENLAVGADISSAAENREELDPYTDGLPEEVARAQADQYAALFRELVARKDFVSRVTFWGVSDADNWKNNFPVRGRTDHPMLFDRDLQPKPAFDAVMAEAKGCSGG</sequence>
<evidence type="ECO:0000313" key="9">
    <source>
        <dbReference type="EMBL" id="MBB4659483.1"/>
    </source>
</evidence>
<name>A0A840I5C8_9PROT</name>
<evidence type="ECO:0000256" key="2">
    <source>
        <dbReference type="ARBA" id="ARBA00023277"/>
    </source>
</evidence>
<evidence type="ECO:0000256" key="3">
    <source>
        <dbReference type="ARBA" id="ARBA00023295"/>
    </source>
</evidence>
<dbReference type="PANTHER" id="PTHR31490">
    <property type="entry name" value="GLYCOSYL HYDROLASE"/>
    <property type="match status" value="1"/>
</dbReference>
<dbReference type="EC" id="3.2.1.8" evidence="6"/>
<evidence type="ECO:0000256" key="1">
    <source>
        <dbReference type="ARBA" id="ARBA00022801"/>
    </source>
</evidence>
<feature type="domain" description="GH10" evidence="8">
    <location>
        <begin position="19"/>
        <end position="367"/>
    </location>
</feature>
<keyword evidence="7" id="KW-0732">Signal</keyword>
<accession>A0A840I5C8</accession>
<proteinExistence type="inferred from homology"/>
<dbReference type="RefSeq" id="WP_183818135.1">
    <property type="nucleotide sequence ID" value="NZ_JACHOB010000004.1"/>
</dbReference>
<dbReference type="InterPro" id="IPR044846">
    <property type="entry name" value="GH10"/>
</dbReference>
<comment type="caution">
    <text evidence="9">The sequence shown here is derived from an EMBL/GenBank/DDBJ whole genome shotgun (WGS) entry which is preliminary data.</text>
</comment>
<keyword evidence="1 6" id="KW-0378">Hydrolase</keyword>
<evidence type="ECO:0000256" key="6">
    <source>
        <dbReference type="RuleBase" id="RU361174"/>
    </source>
</evidence>
<reference evidence="9 10" key="1">
    <citation type="submission" date="2020-08" db="EMBL/GenBank/DDBJ databases">
        <title>Genomic Encyclopedia of Type Strains, Phase IV (KMG-IV): sequencing the most valuable type-strain genomes for metagenomic binning, comparative biology and taxonomic classification.</title>
        <authorList>
            <person name="Goeker M."/>
        </authorList>
    </citation>
    <scope>NUCLEOTIDE SEQUENCE [LARGE SCALE GENOMIC DNA]</scope>
    <source>
        <strain evidence="9 10">DSM 102850</strain>
    </source>
</reference>
<keyword evidence="4 6" id="KW-0624">Polysaccharide degradation</keyword>
<dbReference type="PANTHER" id="PTHR31490:SF90">
    <property type="entry name" value="ENDO-1,4-BETA-XYLANASE A"/>
    <property type="match status" value="1"/>
</dbReference>
<keyword evidence="3 6" id="KW-0326">Glycosidase</keyword>
<dbReference type="InterPro" id="IPR001000">
    <property type="entry name" value="GH10_dom"/>
</dbReference>
<keyword evidence="10" id="KW-1185">Reference proteome</keyword>
<keyword evidence="9" id="KW-0858">Xylan degradation</keyword>
<dbReference type="InterPro" id="IPR017853">
    <property type="entry name" value="GH"/>
</dbReference>
<evidence type="ECO:0000256" key="4">
    <source>
        <dbReference type="ARBA" id="ARBA00023326"/>
    </source>
</evidence>